<proteinExistence type="predicted"/>
<dbReference type="Proteomes" id="UP000565521">
    <property type="component" value="Unassembled WGS sequence"/>
</dbReference>
<organism evidence="1 2">
    <name type="scientific">Hymenobacter lapidiphilus</name>
    <dbReference type="NCBI Taxonomy" id="2608003"/>
    <lineage>
        <taxon>Bacteria</taxon>
        <taxon>Pseudomonadati</taxon>
        <taxon>Bacteroidota</taxon>
        <taxon>Cytophagia</taxon>
        <taxon>Cytophagales</taxon>
        <taxon>Hymenobacteraceae</taxon>
        <taxon>Hymenobacter</taxon>
    </lineage>
</organism>
<keyword evidence="2" id="KW-1185">Reference proteome</keyword>
<reference evidence="1 2" key="1">
    <citation type="submission" date="2020-05" db="EMBL/GenBank/DDBJ databases">
        <title>Hymenobacter terrestris sp. nov. and Hymenobacter lapidiphilus sp. nov., isolated from regoliths in Antarctica.</title>
        <authorList>
            <person name="Sedlacek I."/>
            <person name="Pantucek R."/>
            <person name="Zeman M."/>
            <person name="Holochova P."/>
            <person name="Kralova S."/>
            <person name="Stankova E."/>
            <person name="Sedo O."/>
            <person name="Micenkova L."/>
            <person name="Svec P."/>
            <person name="Gupta V."/>
            <person name="Sood U."/>
            <person name="Korpole U.S."/>
            <person name="Lal R."/>
        </authorList>
    </citation>
    <scope>NUCLEOTIDE SEQUENCE [LARGE SCALE GENOMIC DNA]</scope>
    <source>
        <strain evidence="1 2">P5342</strain>
    </source>
</reference>
<dbReference type="AlphaFoldDB" id="A0A7Y7PSJ6"/>
<protein>
    <submittedName>
        <fullName evidence="1">Uncharacterized protein</fullName>
    </submittedName>
</protein>
<gene>
    <name evidence="1" type="ORF">HW554_18575</name>
</gene>
<evidence type="ECO:0000313" key="1">
    <source>
        <dbReference type="EMBL" id="NVO33216.1"/>
    </source>
</evidence>
<comment type="caution">
    <text evidence="1">The sequence shown here is derived from an EMBL/GenBank/DDBJ whole genome shotgun (WGS) entry which is preliminary data.</text>
</comment>
<name>A0A7Y7PSJ6_9BACT</name>
<dbReference type="EMBL" id="JABKAU010000054">
    <property type="protein sequence ID" value="NVO33216.1"/>
    <property type="molecule type" value="Genomic_DNA"/>
</dbReference>
<evidence type="ECO:0000313" key="2">
    <source>
        <dbReference type="Proteomes" id="UP000565521"/>
    </source>
</evidence>
<dbReference type="RefSeq" id="WP_176910048.1">
    <property type="nucleotide sequence ID" value="NZ_JABKAU010000054.1"/>
</dbReference>
<accession>A0A7Y7PSJ6</accession>
<sequence length="280" mass="31032">MDVSDVAETLKSDEAVEAVTAQFETKYKEQRDHGNKQAINKSRRDVERAFKNAGVADASFDSLPAAIEALQSQVEPAEGKALTDEQALKLPAVVRALNMLKTETGTLVEQARQQEREALQNQIQEFTAKQVHAKVRTEAEQVVTQLNPNFSDDPARAAKQRLKLIEDIIAQGGYQLDEAGGVQLVDKDGNLLPGKMGNPLKFADRVREYADEFYGLPTSTPRDSAAIRQSDVSRHAAPPVLEHYKGELPKTEADYLKLANDTTLSYDARKELKQQWEAGQ</sequence>